<dbReference type="InterPro" id="IPR056823">
    <property type="entry name" value="TEN-like_YD-shell"/>
</dbReference>
<evidence type="ECO:0000313" key="4">
    <source>
        <dbReference type="EMBL" id="WMT04424.1"/>
    </source>
</evidence>
<accession>A0ABY9PC31</accession>
<gene>
    <name evidence="4" type="ORF">RDV84_06240</name>
</gene>
<dbReference type="PANTHER" id="PTHR32305">
    <property type="match status" value="1"/>
</dbReference>
<feature type="signal peptide" evidence="2">
    <location>
        <begin position="1"/>
        <end position="23"/>
    </location>
</feature>
<dbReference type="InterPro" id="IPR013783">
    <property type="entry name" value="Ig-like_fold"/>
</dbReference>
<feature type="chain" id="PRO_5046605710" evidence="2">
    <location>
        <begin position="24"/>
        <end position="1061"/>
    </location>
</feature>
<organism evidence="4 5">
    <name type="scientific">Lysobacter yananisis</name>
    <dbReference type="NCBI Taxonomy" id="1003114"/>
    <lineage>
        <taxon>Bacteria</taxon>
        <taxon>Pseudomonadati</taxon>
        <taxon>Pseudomonadota</taxon>
        <taxon>Gammaproteobacteria</taxon>
        <taxon>Lysobacterales</taxon>
        <taxon>Lysobacteraceae</taxon>
        <taxon>Lysobacter</taxon>
    </lineage>
</organism>
<keyword evidence="1" id="KW-0677">Repeat</keyword>
<keyword evidence="2" id="KW-0732">Signal</keyword>
<proteinExistence type="predicted"/>
<dbReference type="Pfam" id="PF25023">
    <property type="entry name" value="TEN_YD-shell"/>
    <property type="match status" value="1"/>
</dbReference>
<dbReference type="NCBIfam" id="TIGR03696">
    <property type="entry name" value="Rhs_assc_core"/>
    <property type="match status" value="1"/>
</dbReference>
<dbReference type="Pfam" id="PF17957">
    <property type="entry name" value="Big_7"/>
    <property type="match status" value="1"/>
</dbReference>
<dbReference type="Gene3D" id="2.60.40.10">
    <property type="entry name" value="Immunoglobulins"/>
    <property type="match status" value="2"/>
</dbReference>
<evidence type="ECO:0000259" key="3">
    <source>
        <dbReference type="Pfam" id="PF25023"/>
    </source>
</evidence>
<name>A0ABY9PC31_9GAMM</name>
<evidence type="ECO:0000256" key="2">
    <source>
        <dbReference type="SAM" id="SignalP"/>
    </source>
</evidence>
<dbReference type="RefSeq" id="WP_309152798.1">
    <property type="nucleotide sequence ID" value="NZ_CP133568.1"/>
</dbReference>
<dbReference type="InterPro" id="IPR050708">
    <property type="entry name" value="T6SS_VgrG/RHS"/>
</dbReference>
<dbReference type="EMBL" id="CP133568">
    <property type="protein sequence ID" value="WMT04424.1"/>
    <property type="molecule type" value="Genomic_DNA"/>
</dbReference>
<sequence length="1061" mass="114649">MSRISKWWLGVASYLLFAMAASAQQPNPYIHVAFDYPAEGAQYVAPANVAIKATATVLDDNVFVTSIVLNGASGQLHQVQGPELTYTLSNLQPGNYAVSVIARNNLNRTASATRKFTVIAPGEKPPTVSLRAPTGAPFINPAQIGLTADAADPDGQVVSVAYYVNGLSLGSATSAPYPFTWNNVGPGNYSFTAVATDNNGKQTTSAAVAVTVAQTTVRGNIDGVQPAGNGEYRVTGWACTSGHNASIDVEFYVGGGWPQGTRVSGHTASLPSDSGIAAACQAQGTAYRFSVPITPAQQQAYANQGIFIHGVSPIGAGNLLIGNSGTYKIPAPLRISRRYVYDQYQQLCKTIEPETGATVMDYDAVGNLLWSAAGLNLPDAAQCNRAEAAASGRVVARTYDARNRLKTLSFPTGRGNQVWNYYPDGLAREITTDNEGTGQSLIVNRYQYNKRRLLSNEAVTLQNGAVWSSDNGYDANGNRVSYTTPDGLQVNYAVNALGQQTNVSSIGRTYASGVSYYPNGAIRQFTYGNGIVHTMTQNARQLPSRSADAGALDLETGYDANGNVGHILDRLRGDHYSRWMSYDALDRLSTAGSCSFGGDCWHRFSYDAVDNLRGWSLGGVKNHRYVYNDKNQLTNLRDGENGPSVVGLGYDVQGNLNNKNGQAYEFDYGNRLRRTPGKETYVYDAHGRRLSQSNRADTTFAYSFYNLGGQLLFRYEGHANEATNNNYPEINRPHIYLGSSLLATVEWNRATSTAETKYYHTDALGSPVAVTNAAGQVVERTEWEPYGATIGKPNYDGVGYTGHVMDGRTGLTYMQQRYYDSTVGRFLSVDPVTADSVTGGNFNRYKYAANNPYRFVDPDGRMDKTSIDQANSDWQSEQRKNPVDRLVEAGAKIFSGIKDDIQAIGAAAQNPGTAEPTGAIFRLGLLFAPPIGLESRALTSTMTQAAEQTPIRAINIERMVGQTAQSHANKGIPHLLNYMSPARQRAVLSGSPTSAAHLGHAVHEATAKSLERLFPGRFDYNSTRSFDFLDRQTGQAIELTTPGQVASHANRAADIVTYTLP</sequence>
<keyword evidence="5" id="KW-1185">Reference proteome</keyword>
<reference evidence="4 5" key="1">
    <citation type="submission" date="2023-08" db="EMBL/GenBank/DDBJ databases">
        <title>The whole genome sequence of Lysobacter yananisis.</title>
        <authorList>
            <person name="Sun H."/>
        </authorList>
    </citation>
    <scope>NUCLEOTIDE SEQUENCE [LARGE SCALE GENOMIC DNA]</scope>
    <source>
        <strain evidence="4 5">SNNU513</strain>
    </source>
</reference>
<evidence type="ECO:0000256" key="1">
    <source>
        <dbReference type="ARBA" id="ARBA00022737"/>
    </source>
</evidence>
<dbReference type="Gene3D" id="2.180.10.10">
    <property type="entry name" value="RHS repeat-associated core"/>
    <property type="match status" value="1"/>
</dbReference>
<dbReference type="InterPro" id="IPR022385">
    <property type="entry name" value="Rhs_assc_core"/>
</dbReference>
<dbReference type="Proteomes" id="UP001229313">
    <property type="component" value="Chromosome"/>
</dbReference>
<evidence type="ECO:0000313" key="5">
    <source>
        <dbReference type="Proteomes" id="UP001229313"/>
    </source>
</evidence>
<dbReference type="PANTHER" id="PTHR32305:SF15">
    <property type="entry name" value="PROTEIN RHSA-RELATED"/>
    <property type="match status" value="1"/>
</dbReference>
<protein>
    <submittedName>
        <fullName evidence="4">RHS repeat-associated core domain-containing protein</fullName>
    </submittedName>
</protein>
<feature type="domain" description="Teneurin-like YD-shell" evidence="3">
    <location>
        <begin position="754"/>
        <end position="852"/>
    </location>
</feature>